<dbReference type="Proteomes" id="UP000034883">
    <property type="component" value="Chromosome"/>
</dbReference>
<proteinExistence type="predicted"/>
<accession>A0A0F6VZU0</accession>
<dbReference type="PANTHER" id="PTHR38593:SF1">
    <property type="entry name" value="BLR2558 PROTEIN"/>
    <property type="match status" value="1"/>
</dbReference>
<dbReference type="EMBL" id="CP011125">
    <property type="protein sequence ID" value="AKF03836.1"/>
    <property type="molecule type" value="Genomic_DNA"/>
</dbReference>
<evidence type="ECO:0000259" key="2">
    <source>
        <dbReference type="Pfam" id="PF13628"/>
    </source>
</evidence>
<feature type="region of interest" description="Disordered" evidence="1">
    <location>
        <begin position="29"/>
        <end position="57"/>
    </location>
</feature>
<evidence type="ECO:0000313" key="4">
    <source>
        <dbReference type="Proteomes" id="UP000034883"/>
    </source>
</evidence>
<evidence type="ECO:0000313" key="3">
    <source>
        <dbReference type="EMBL" id="AKF03836.1"/>
    </source>
</evidence>
<sequence length="205" mass="21077">MLTACGDDDGDSELGDASTRLDAAIADAGGTDAGATDASRADGGAGDAANDGGGALSEPQSAAVVSAINAGEIAAAMLAETRADARDVQQYADLMIEEHTAAQEMLDAWLESESVTPAPNPVSMMVEMEAATVRTMLMPLDGAAFDRAYMQSQVTMHTDALMLIDTRLIPGATGELRTLLMGLRADVVVHLETAEEILGELPAAP</sequence>
<keyword evidence="4" id="KW-1185">Reference proteome</keyword>
<gene>
    <name evidence="3" type="ORF">DB32_000985</name>
</gene>
<dbReference type="AlphaFoldDB" id="A0A0F6VZU0"/>
<dbReference type="Pfam" id="PF13628">
    <property type="entry name" value="DUF4142"/>
    <property type="match status" value="1"/>
</dbReference>
<feature type="compositionally biased region" description="Low complexity" evidence="1">
    <location>
        <begin position="29"/>
        <end position="42"/>
    </location>
</feature>
<dbReference type="Gene3D" id="1.20.1260.10">
    <property type="match status" value="1"/>
</dbReference>
<organism evidence="3 4">
    <name type="scientific">Sandaracinus amylolyticus</name>
    <dbReference type="NCBI Taxonomy" id="927083"/>
    <lineage>
        <taxon>Bacteria</taxon>
        <taxon>Pseudomonadati</taxon>
        <taxon>Myxococcota</taxon>
        <taxon>Polyangia</taxon>
        <taxon>Polyangiales</taxon>
        <taxon>Sandaracinaceae</taxon>
        <taxon>Sandaracinus</taxon>
    </lineage>
</organism>
<dbReference type="InterPro" id="IPR012347">
    <property type="entry name" value="Ferritin-like"/>
</dbReference>
<dbReference type="STRING" id="927083.DB32_000985"/>
<feature type="domain" description="DUF4142" evidence="2">
    <location>
        <begin position="60"/>
        <end position="197"/>
    </location>
</feature>
<dbReference type="PANTHER" id="PTHR38593">
    <property type="entry name" value="BLR2558 PROTEIN"/>
    <property type="match status" value="1"/>
</dbReference>
<feature type="compositionally biased region" description="Gly residues" evidence="1">
    <location>
        <begin position="43"/>
        <end position="55"/>
    </location>
</feature>
<reference evidence="3 4" key="1">
    <citation type="submission" date="2015-03" db="EMBL/GenBank/DDBJ databases">
        <title>Genome assembly of Sandaracinus amylolyticus DSM 53668.</title>
        <authorList>
            <person name="Sharma G."/>
            <person name="Subramanian S."/>
        </authorList>
    </citation>
    <scope>NUCLEOTIDE SEQUENCE [LARGE SCALE GENOMIC DNA]</scope>
    <source>
        <strain evidence="3 4">DSM 53668</strain>
    </source>
</reference>
<dbReference type="InterPro" id="IPR025419">
    <property type="entry name" value="DUF4142"/>
</dbReference>
<dbReference type="KEGG" id="samy:DB32_000985"/>
<protein>
    <recommendedName>
        <fullName evidence="2">DUF4142 domain-containing protein</fullName>
    </recommendedName>
</protein>
<name>A0A0F6VZU0_9BACT</name>
<evidence type="ECO:0000256" key="1">
    <source>
        <dbReference type="SAM" id="MobiDB-lite"/>
    </source>
</evidence>